<protein>
    <submittedName>
        <fullName evidence="1">Uncharacterized protein</fullName>
    </submittedName>
</protein>
<proteinExistence type="predicted"/>
<name>A0ACC2JYF3_9PEZI</name>
<evidence type="ECO:0000313" key="2">
    <source>
        <dbReference type="Proteomes" id="UP001153332"/>
    </source>
</evidence>
<accession>A0ACC2JYF3</accession>
<reference evidence="1" key="1">
    <citation type="submission" date="2022-12" db="EMBL/GenBank/DDBJ databases">
        <title>Genome Sequence of Lasiodiplodia mahajangana.</title>
        <authorList>
            <person name="Buettner E."/>
        </authorList>
    </citation>
    <scope>NUCLEOTIDE SEQUENCE</scope>
    <source>
        <strain evidence="1">VT137</strain>
    </source>
</reference>
<evidence type="ECO:0000313" key="1">
    <source>
        <dbReference type="EMBL" id="KAJ8132543.1"/>
    </source>
</evidence>
<dbReference type="EMBL" id="JAPUUL010000114">
    <property type="protein sequence ID" value="KAJ8132543.1"/>
    <property type="molecule type" value="Genomic_DNA"/>
</dbReference>
<comment type="caution">
    <text evidence="1">The sequence shown here is derived from an EMBL/GenBank/DDBJ whole genome shotgun (WGS) entry which is preliminary data.</text>
</comment>
<keyword evidence="2" id="KW-1185">Reference proteome</keyword>
<sequence>MKMLTDFGYDVGPAMQTTARVFGVSVDDIPVWKPGGEDPWNPSGETPWTPSGKTPWDPSGKTPWEPSGKDPWMPSGKLPWNPSGKTPWDPSGDIPWSGGGVFGGSSPSSMAVNMKPHCPVPGDEQSSSKQAAGPPLENSREDGSPEKWMSRLKITTASEVTPVEDPTGPFSATEGEVARKMAPPTREQVEAYLKAAHLGLVQAALQYYSLEDVAAASEEVFSDVSRDEVWDYMKIIVEE</sequence>
<organism evidence="1 2">
    <name type="scientific">Lasiodiplodia mahajangana</name>
    <dbReference type="NCBI Taxonomy" id="1108764"/>
    <lineage>
        <taxon>Eukaryota</taxon>
        <taxon>Fungi</taxon>
        <taxon>Dikarya</taxon>
        <taxon>Ascomycota</taxon>
        <taxon>Pezizomycotina</taxon>
        <taxon>Dothideomycetes</taxon>
        <taxon>Dothideomycetes incertae sedis</taxon>
        <taxon>Botryosphaeriales</taxon>
        <taxon>Botryosphaeriaceae</taxon>
        <taxon>Lasiodiplodia</taxon>
    </lineage>
</organism>
<dbReference type="Proteomes" id="UP001153332">
    <property type="component" value="Unassembled WGS sequence"/>
</dbReference>
<gene>
    <name evidence="1" type="ORF">O1611_g1082</name>
</gene>